<dbReference type="EMBL" id="MU859358">
    <property type="protein sequence ID" value="KAK3947399.1"/>
    <property type="molecule type" value="Genomic_DNA"/>
</dbReference>
<dbReference type="Proteomes" id="UP001303222">
    <property type="component" value="Unassembled WGS sequence"/>
</dbReference>
<evidence type="ECO:0000256" key="1">
    <source>
        <dbReference type="SAM" id="MobiDB-lite"/>
    </source>
</evidence>
<accession>A0AAN6NLN7</accession>
<organism evidence="2 3">
    <name type="scientific">Pseudoneurospora amorphoporcata</name>
    <dbReference type="NCBI Taxonomy" id="241081"/>
    <lineage>
        <taxon>Eukaryota</taxon>
        <taxon>Fungi</taxon>
        <taxon>Dikarya</taxon>
        <taxon>Ascomycota</taxon>
        <taxon>Pezizomycotina</taxon>
        <taxon>Sordariomycetes</taxon>
        <taxon>Sordariomycetidae</taxon>
        <taxon>Sordariales</taxon>
        <taxon>Sordariaceae</taxon>
        <taxon>Pseudoneurospora</taxon>
    </lineage>
</organism>
<evidence type="ECO:0000313" key="2">
    <source>
        <dbReference type="EMBL" id="KAK3947399.1"/>
    </source>
</evidence>
<reference evidence="2" key="1">
    <citation type="journal article" date="2023" name="Mol. Phylogenet. Evol.">
        <title>Genome-scale phylogeny and comparative genomics of the fungal order Sordariales.</title>
        <authorList>
            <person name="Hensen N."/>
            <person name="Bonometti L."/>
            <person name="Westerberg I."/>
            <person name="Brannstrom I.O."/>
            <person name="Guillou S."/>
            <person name="Cros-Aarteil S."/>
            <person name="Calhoun S."/>
            <person name="Haridas S."/>
            <person name="Kuo A."/>
            <person name="Mondo S."/>
            <person name="Pangilinan J."/>
            <person name="Riley R."/>
            <person name="LaButti K."/>
            <person name="Andreopoulos B."/>
            <person name="Lipzen A."/>
            <person name="Chen C."/>
            <person name="Yan M."/>
            <person name="Daum C."/>
            <person name="Ng V."/>
            <person name="Clum A."/>
            <person name="Steindorff A."/>
            <person name="Ohm R.A."/>
            <person name="Martin F."/>
            <person name="Silar P."/>
            <person name="Natvig D.O."/>
            <person name="Lalanne C."/>
            <person name="Gautier V."/>
            <person name="Ament-Velasquez S.L."/>
            <person name="Kruys A."/>
            <person name="Hutchinson M.I."/>
            <person name="Powell A.J."/>
            <person name="Barry K."/>
            <person name="Miller A.N."/>
            <person name="Grigoriev I.V."/>
            <person name="Debuchy R."/>
            <person name="Gladieux P."/>
            <person name="Hiltunen Thoren M."/>
            <person name="Johannesson H."/>
        </authorList>
    </citation>
    <scope>NUCLEOTIDE SEQUENCE</scope>
    <source>
        <strain evidence="2">CBS 626.80</strain>
    </source>
</reference>
<comment type="caution">
    <text evidence="2">The sequence shown here is derived from an EMBL/GenBank/DDBJ whole genome shotgun (WGS) entry which is preliminary data.</text>
</comment>
<dbReference type="AlphaFoldDB" id="A0AAN6NLN7"/>
<keyword evidence="3" id="KW-1185">Reference proteome</keyword>
<reference evidence="2" key="2">
    <citation type="submission" date="2023-06" db="EMBL/GenBank/DDBJ databases">
        <authorList>
            <consortium name="Lawrence Berkeley National Laboratory"/>
            <person name="Mondo S.J."/>
            <person name="Hensen N."/>
            <person name="Bonometti L."/>
            <person name="Westerberg I."/>
            <person name="Brannstrom I.O."/>
            <person name="Guillou S."/>
            <person name="Cros-Aarteil S."/>
            <person name="Calhoun S."/>
            <person name="Haridas S."/>
            <person name="Kuo A."/>
            <person name="Pangilinan J."/>
            <person name="Riley R."/>
            <person name="Labutti K."/>
            <person name="Andreopoulos B."/>
            <person name="Lipzen A."/>
            <person name="Chen C."/>
            <person name="Yanf M."/>
            <person name="Daum C."/>
            <person name="Ng V."/>
            <person name="Clum A."/>
            <person name="Steindorff A."/>
            <person name="Ohm R."/>
            <person name="Martin F."/>
            <person name="Silar P."/>
            <person name="Natvig D."/>
            <person name="Lalanne C."/>
            <person name="Gautier V."/>
            <person name="Ament-Velasquez S.L."/>
            <person name="Kruys A."/>
            <person name="Hutchinson M.I."/>
            <person name="Powell A.J."/>
            <person name="Barry K."/>
            <person name="Miller A.N."/>
            <person name="Grigoriev I.V."/>
            <person name="Debuchy R."/>
            <person name="Gladieux P."/>
            <person name="Thoren M.H."/>
            <person name="Johannesson H."/>
        </authorList>
    </citation>
    <scope>NUCLEOTIDE SEQUENCE</scope>
    <source>
        <strain evidence="2">CBS 626.80</strain>
    </source>
</reference>
<evidence type="ECO:0000313" key="3">
    <source>
        <dbReference type="Proteomes" id="UP001303222"/>
    </source>
</evidence>
<feature type="non-terminal residue" evidence="2">
    <location>
        <position position="69"/>
    </location>
</feature>
<protein>
    <submittedName>
        <fullName evidence="2">Uncharacterized protein</fullName>
    </submittedName>
</protein>
<name>A0AAN6NLN7_9PEZI</name>
<sequence length="69" mass="7790">VPINMSRAQKDQSQKDLTAIIARRGIPFSVENDADDRQKNKTPALKPKTYDPRSLSHPLPCSRPRIPSH</sequence>
<proteinExistence type="predicted"/>
<feature type="region of interest" description="Disordered" evidence="1">
    <location>
        <begin position="29"/>
        <end position="69"/>
    </location>
</feature>
<feature type="non-terminal residue" evidence="2">
    <location>
        <position position="1"/>
    </location>
</feature>
<gene>
    <name evidence="2" type="ORF">QBC32DRAFT_189561</name>
</gene>